<reference evidence="1 2" key="1">
    <citation type="journal article" date="2011" name="Proc. Natl. Acad. Sci. U.S.A.">
        <title>Genetic diversity and population structure of the endangered marsupial Sarcophilus harrisii (Tasmanian devil).</title>
        <authorList>
            <person name="Miller W."/>
            <person name="Hayes V.M."/>
            <person name="Ratan A."/>
            <person name="Petersen D.C."/>
            <person name="Wittekindt N.E."/>
            <person name="Miller J."/>
            <person name="Walenz B."/>
            <person name="Knight J."/>
            <person name="Qi J."/>
            <person name="Zhao F."/>
            <person name="Wang Q."/>
            <person name="Bedoya-Reina O.C."/>
            <person name="Katiyar N."/>
            <person name="Tomsho L.P."/>
            <person name="Kasson L.M."/>
            <person name="Hardie R.A."/>
            <person name="Woodbridge P."/>
            <person name="Tindall E.A."/>
            <person name="Bertelsen M.F."/>
            <person name="Dixon D."/>
            <person name="Pyecroft S."/>
            <person name="Helgen K.M."/>
            <person name="Lesk A.M."/>
            <person name="Pringle T.H."/>
            <person name="Patterson N."/>
            <person name="Zhang Y."/>
            <person name="Kreiss A."/>
            <person name="Woods G.M."/>
            <person name="Jones M.E."/>
            <person name="Schuster S.C."/>
        </authorList>
    </citation>
    <scope>NUCLEOTIDE SEQUENCE [LARGE SCALE GENOMIC DNA]</scope>
</reference>
<dbReference type="InParanoid" id="A0A7N4NLK2"/>
<accession>A0A7N4NLK2</accession>
<dbReference type="Ensembl" id="ENSSHAT00000039460.1">
    <property type="protein sequence ID" value="ENSSHAP00000024835.1"/>
    <property type="gene ID" value="ENSSHAG00000021559.1"/>
</dbReference>
<evidence type="ECO:0000313" key="1">
    <source>
        <dbReference type="Ensembl" id="ENSSHAP00000024835.1"/>
    </source>
</evidence>
<protein>
    <submittedName>
        <fullName evidence="1">Uncharacterized protein</fullName>
    </submittedName>
</protein>
<name>A0A7N4NLK2_SARHA</name>
<proteinExistence type="predicted"/>
<dbReference type="Proteomes" id="UP000007648">
    <property type="component" value="Unassembled WGS sequence"/>
</dbReference>
<reference evidence="1" key="3">
    <citation type="submission" date="2025-09" db="UniProtKB">
        <authorList>
            <consortium name="Ensembl"/>
        </authorList>
    </citation>
    <scope>IDENTIFICATION</scope>
</reference>
<organism evidence="1 2">
    <name type="scientific">Sarcophilus harrisii</name>
    <name type="common">Tasmanian devil</name>
    <name type="synonym">Sarcophilus laniarius</name>
    <dbReference type="NCBI Taxonomy" id="9305"/>
    <lineage>
        <taxon>Eukaryota</taxon>
        <taxon>Metazoa</taxon>
        <taxon>Chordata</taxon>
        <taxon>Craniata</taxon>
        <taxon>Vertebrata</taxon>
        <taxon>Euteleostomi</taxon>
        <taxon>Mammalia</taxon>
        <taxon>Metatheria</taxon>
        <taxon>Dasyuromorphia</taxon>
        <taxon>Dasyuridae</taxon>
        <taxon>Sarcophilus</taxon>
    </lineage>
</organism>
<sequence length="47" mass="5427">MGVFMLFYNVVVTNVYKSKEEWEIENGIYITKLDNLGQGKNIASNQK</sequence>
<reference evidence="1" key="2">
    <citation type="submission" date="2025-08" db="UniProtKB">
        <authorList>
            <consortium name="Ensembl"/>
        </authorList>
    </citation>
    <scope>IDENTIFICATION</scope>
</reference>
<evidence type="ECO:0000313" key="2">
    <source>
        <dbReference type="Proteomes" id="UP000007648"/>
    </source>
</evidence>
<keyword evidence="2" id="KW-1185">Reference proteome</keyword>
<dbReference type="AlphaFoldDB" id="A0A7N4NLK2"/>